<sequence length="83" mass="9424">MKNIISPLNTLCTASIFFPHPYFAAEYLLHDRHLLSPPSFLHLIPSTRPQSSFPILISLLNTFTTLMPPMHVSVCPNTFLLIF</sequence>
<proteinExistence type="predicted"/>
<reference evidence="2" key="2">
    <citation type="submission" date="2015-01" db="EMBL/GenBank/DDBJ databases">
        <title>Evolutionary Origins and Diversification of the Mycorrhizal Mutualists.</title>
        <authorList>
            <consortium name="DOE Joint Genome Institute"/>
            <consortium name="Mycorrhizal Genomics Consortium"/>
            <person name="Kohler A."/>
            <person name="Kuo A."/>
            <person name="Nagy L.G."/>
            <person name="Floudas D."/>
            <person name="Copeland A."/>
            <person name="Barry K.W."/>
            <person name="Cichocki N."/>
            <person name="Veneault-Fourrey C."/>
            <person name="LaButti K."/>
            <person name="Lindquist E.A."/>
            <person name="Lipzen A."/>
            <person name="Lundell T."/>
            <person name="Morin E."/>
            <person name="Murat C."/>
            <person name="Riley R."/>
            <person name="Ohm R."/>
            <person name="Sun H."/>
            <person name="Tunlid A."/>
            <person name="Henrissat B."/>
            <person name="Grigoriev I.V."/>
            <person name="Hibbett D.S."/>
            <person name="Martin F."/>
        </authorList>
    </citation>
    <scope>NUCLEOTIDE SEQUENCE [LARGE SCALE GENOMIC DNA]</scope>
    <source>
        <strain evidence="2">Foug A</strain>
    </source>
</reference>
<dbReference type="InParanoid" id="A0A0C3EDX1"/>
<keyword evidence="2" id="KW-1185">Reference proteome</keyword>
<accession>A0A0C3EDX1</accession>
<organism evidence="1 2">
    <name type="scientific">Scleroderma citrinum Foug A</name>
    <dbReference type="NCBI Taxonomy" id="1036808"/>
    <lineage>
        <taxon>Eukaryota</taxon>
        <taxon>Fungi</taxon>
        <taxon>Dikarya</taxon>
        <taxon>Basidiomycota</taxon>
        <taxon>Agaricomycotina</taxon>
        <taxon>Agaricomycetes</taxon>
        <taxon>Agaricomycetidae</taxon>
        <taxon>Boletales</taxon>
        <taxon>Sclerodermatineae</taxon>
        <taxon>Sclerodermataceae</taxon>
        <taxon>Scleroderma</taxon>
    </lineage>
</organism>
<evidence type="ECO:0000313" key="2">
    <source>
        <dbReference type="Proteomes" id="UP000053989"/>
    </source>
</evidence>
<dbReference type="EMBL" id="KN822004">
    <property type="protein sequence ID" value="KIM70885.1"/>
    <property type="molecule type" value="Genomic_DNA"/>
</dbReference>
<dbReference type="AlphaFoldDB" id="A0A0C3EDX1"/>
<protein>
    <submittedName>
        <fullName evidence="1">Uncharacterized protein</fullName>
    </submittedName>
</protein>
<name>A0A0C3EDX1_9AGAM</name>
<dbReference type="HOGENOM" id="CLU_2543910_0_0_1"/>
<evidence type="ECO:0000313" key="1">
    <source>
        <dbReference type="EMBL" id="KIM70885.1"/>
    </source>
</evidence>
<gene>
    <name evidence="1" type="ORF">SCLCIDRAFT_174614</name>
</gene>
<reference evidence="1 2" key="1">
    <citation type="submission" date="2014-04" db="EMBL/GenBank/DDBJ databases">
        <authorList>
            <consortium name="DOE Joint Genome Institute"/>
            <person name="Kuo A."/>
            <person name="Kohler A."/>
            <person name="Nagy L.G."/>
            <person name="Floudas D."/>
            <person name="Copeland A."/>
            <person name="Barry K.W."/>
            <person name="Cichocki N."/>
            <person name="Veneault-Fourrey C."/>
            <person name="LaButti K."/>
            <person name="Lindquist E.A."/>
            <person name="Lipzen A."/>
            <person name="Lundell T."/>
            <person name="Morin E."/>
            <person name="Murat C."/>
            <person name="Sun H."/>
            <person name="Tunlid A."/>
            <person name="Henrissat B."/>
            <person name="Grigoriev I.V."/>
            <person name="Hibbett D.S."/>
            <person name="Martin F."/>
            <person name="Nordberg H.P."/>
            <person name="Cantor M.N."/>
            <person name="Hua S.X."/>
        </authorList>
    </citation>
    <scope>NUCLEOTIDE SEQUENCE [LARGE SCALE GENOMIC DNA]</scope>
    <source>
        <strain evidence="1 2">Foug A</strain>
    </source>
</reference>
<dbReference type="Proteomes" id="UP000053989">
    <property type="component" value="Unassembled WGS sequence"/>
</dbReference>